<dbReference type="EMBL" id="JADIMW010000067">
    <property type="protein sequence ID" value="MBO8438468.1"/>
    <property type="molecule type" value="Genomic_DNA"/>
</dbReference>
<comment type="caution">
    <text evidence="2">The sequence shown here is derived from an EMBL/GenBank/DDBJ whole genome shotgun (WGS) entry which is preliminary data.</text>
</comment>
<reference evidence="2" key="1">
    <citation type="submission" date="2020-10" db="EMBL/GenBank/DDBJ databases">
        <authorList>
            <person name="Gilroy R."/>
        </authorList>
    </citation>
    <scope>NUCLEOTIDE SEQUENCE</scope>
    <source>
        <strain evidence="2">G3-4614</strain>
    </source>
</reference>
<dbReference type="Pfam" id="PF16266">
    <property type="entry name" value="DUF4919"/>
    <property type="match status" value="1"/>
</dbReference>
<proteinExistence type="predicted"/>
<evidence type="ECO:0000313" key="2">
    <source>
        <dbReference type="EMBL" id="MBO8438468.1"/>
    </source>
</evidence>
<dbReference type="Proteomes" id="UP000823636">
    <property type="component" value="Unassembled WGS sequence"/>
</dbReference>
<evidence type="ECO:0000256" key="1">
    <source>
        <dbReference type="SAM" id="SignalP"/>
    </source>
</evidence>
<gene>
    <name evidence="2" type="ORF">IAC54_06180</name>
</gene>
<feature type="chain" id="PRO_5038471953" evidence="1">
    <location>
        <begin position="22"/>
        <end position="230"/>
    </location>
</feature>
<name>A0A9D9E3L5_9BACT</name>
<organism evidence="2 3">
    <name type="scientific">Candidatus Caccoplasma merdipullorum</name>
    <dbReference type="NCBI Taxonomy" id="2840718"/>
    <lineage>
        <taxon>Bacteria</taxon>
        <taxon>Pseudomonadati</taxon>
        <taxon>Bacteroidota</taxon>
        <taxon>Bacteroidia</taxon>
        <taxon>Bacteroidales</taxon>
        <taxon>Bacteroidaceae</taxon>
        <taxon>Bacteroidaceae incertae sedis</taxon>
        <taxon>Candidatus Caccoplasma</taxon>
    </lineage>
</organism>
<accession>A0A9D9E3L5</accession>
<reference evidence="2" key="2">
    <citation type="journal article" date="2021" name="PeerJ">
        <title>Extensive microbial diversity within the chicken gut microbiome revealed by metagenomics and culture.</title>
        <authorList>
            <person name="Gilroy R."/>
            <person name="Ravi A."/>
            <person name="Getino M."/>
            <person name="Pursley I."/>
            <person name="Horton D.L."/>
            <person name="Alikhan N.F."/>
            <person name="Baker D."/>
            <person name="Gharbi K."/>
            <person name="Hall N."/>
            <person name="Watson M."/>
            <person name="Adriaenssens E.M."/>
            <person name="Foster-Nyarko E."/>
            <person name="Jarju S."/>
            <person name="Secka A."/>
            <person name="Antonio M."/>
            <person name="Oren A."/>
            <person name="Chaudhuri R.R."/>
            <person name="La Ragione R."/>
            <person name="Hildebrand F."/>
            <person name="Pallen M.J."/>
        </authorList>
    </citation>
    <scope>NUCLEOTIDE SEQUENCE</scope>
    <source>
        <strain evidence="2">G3-4614</strain>
    </source>
</reference>
<sequence length="230" mass="27300">MYPLKKIIPLLLIIVATVSHAQDVTYSAPDFDEIEKSVRDFDSQYYYPRLMNRYLQGDTAFTDKELTYLYYGYTYQEDYDPYRDIKYHTVDIDDLYNKESHTAAECDTIIKYAQLVLDDFPFEFRQMNMLAYAYAQKGDTQTSAFWNNRMRRLLNVILHTGDGIKPETAWYVISSVHEYDIIYCLGLLPTGYTFVEPMYDFIDIKPVAGKKEEGYYFNVSRMLSEYYRKQ</sequence>
<dbReference type="AlphaFoldDB" id="A0A9D9E3L5"/>
<dbReference type="InterPro" id="IPR032578">
    <property type="entry name" value="DUF4919"/>
</dbReference>
<protein>
    <submittedName>
        <fullName evidence="2">DUF4919 domain-containing protein</fullName>
    </submittedName>
</protein>
<evidence type="ECO:0000313" key="3">
    <source>
        <dbReference type="Proteomes" id="UP000823636"/>
    </source>
</evidence>
<keyword evidence="1" id="KW-0732">Signal</keyword>
<feature type="signal peptide" evidence="1">
    <location>
        <begin position="1"/>
        <end position="21"/>
    </location>
</feature>